<dbReference type="AlphaFoldDB" id="A0A9P1G4N6"/>
<name>A0A9P1G4N6_9DINO</name>
<dbReference type="SUPFAM" id="SSF54236">
    <property type="entry name" value="Ubiquitin-like"/>
    <property type="match status" value="1"/>
</dbReference>
<gene>
    <name evidence="2" type="ORF">C1SCF055_LOCUS25636</name>
</gene>
<sequence length="511" mass="56770">MVDLLLHGKPVSIESAINSIDTVRKLKEEISSRWDVLVSCQLLSFAGKQLLDDAPLPSTSAQPVRVTDFWPLRKKKTVVEIEKTEERGISLKQLQDLIAFLQAESEDGKLPWRSRETILEVKSVNLYQIAEWTIKPATSADSCSYVELVATNPAGQVPTWFISHAWAEPVWEFVNCVARHGQLRDLRETDKPPETSEFYDEVDSGLRSIFALAALPACAKGGLTKELESIATVLQKDTMDRESLNLNLTDMKQLTDDLLERLAPTLPPKLQELTLHLARCEQVTDIGVKRICAFIPKALTFLIFSLHGCQITDVALAEIARALPFSMKRLRLSFGLCNSITNIGLQKLAMPPNLTFLTLDFDGCPQLGDDGLVAIIKTLPTSLETLNLNLMGCHGVGNKSLKALSQKKLRLHKLDLCCFACHNVSDDGASVLAANLPKSLQRFALDLRGTQVTETGIAAMVTENLKEVDWYFQTNDITKHIDSLQELREWHKLQKPLAGAAGPALRKTKKQ</sequence>
<organism evidence="2">
    <name type="scientific">Cladocopium goreaui</name>
    <dbReference type="NCBI Taxonomy" id="2562237"/>
    <lineage>
        <taxon>Eukaryota</taxon>
        <taxon>Sar</taxon>
        <taxon>Alveolata</taxon>
        <taxon>Dinophyceae</taxon>
        <taxon>Suessiales</taxon>
        <taxon>Symbiodiniaceae</taxon>
        <taxon>Cladocopium</taxon>
    </lineage>
</organism>
<reference evidence="2" key="1">
    <citation type="submission" date="2022-10" db="EMBL/GenBank/DDBJ databases">
        <authorList>
            <person name="Chen Y."/>
            <person name="Dougan E. K."/>
            <person name="Chan C."/>
            <person name="Rhodes N."/>
            <person name="Thang M."/>
        </authorList>
    </citation>
    <scope>NUCLEOTIDE SEQUENCE</scope>
</reference>
<evidence type="ECO:0000259" key="1">
    <source>
        <dbReference type="PROSITE" id="PS50053"/>
    </source>
</evidence>
<comment type="caution">
    <text evidence="2">The sequence shown here is derived from an EMBL/GenBank/DDBJ whole genome shotgun (WGS) entry which is preliminary data.</text>
</comment>
<dbReference type="Pfam" id="PF13516">
    <property type="entry name" value="LRR_6"/>
    <property type="match status" value="1"/>
</dbReference>
<feature type="domain" description="Ubiquitin-like" evidence="1">
    <location>
        <begin position="2"/>
        <end position="63"/>
    </location>
</feature>
<dbReference type="PROSITE" id="PS50053">
    <property type="entry name" value="UBIQUITIN_2"/>
    <property type="match status" value="1"/>
</dbReference>
<dbReference type="Gene3D" id="3.80.10.10">
    <property type="entry name" value="Ribonuclease Inhibitor"/>
    <property type="match status" value="1"/>
</dbReference>
<dbReference type="SUPFAM" id="SSF52047">
    <property type="entry name" value="RNI-like"/>
    <property type="match status" value="1"/>
</dbReference>
<evidence type="ECO:0000313" key="2">
    <source>
        <dbReference type="EMBL" id="CAI3999441.1"/>
    </source>
</evidence>
<evidence type="ECO:0000313" key="4">
    <source>
        <dbReference type="Proteomes" id="UP001152797"/>
    </source>
</evidence>
<dbReference type="GO" id="GO:0005737">
    <property type="term" value="C:cytoplasm"/>
    <property type="evidence" value="ECO:0007669"/>
    <property type="project" value="TreeGrafter"/>
</dbReference>
<dbReference type="InterPro" id="IPR000626">
    <property type="entry name" value="Ubiquitin-like_dom"/>
</dbReference>
<dbReference type="Gene3D" id="3.10.20.90">
    <property type="entry name" value="Phosphatidylinositol 3-kinase Catalytic Subunit, Chain A, domain 1"/>
    <property type="match status" value="1"/>
</dbReference>
<protein>
    <recommendedName>
        <fullName evidence="1">Ubiquitin-like domain-containing protein</fullName>
    </recommendedName>
</protein>
<accession>A0A9P1G4N6</accession>
<dbReference type="EMBL" id="CAMXCT030002631">
    <property type="protein sequence ID" value="CAL4786753.1"/>
    <property type="molecule type" value="Genomic_DNA"/>
</dbReference>
<dbReference type="OrthoDB" id="423607at2759"/>
<dbReference type="Proteomes" id="UP001152797">
    <property type="component" value="Unassembled WGS sequence"/>
</dbReference>
<reference evidence="3" key="2">
    <citation type="submission" date="2024-04" db="EMBL/GenBank/DDBJ databases">
        <authorList>
            <person name="Chen Y."/>
            <person name="Shah S."/>
            <person name="Dougan E. K."/>
            <person name="Thang M."/>
            <person name="Chan C."/>
        </authorList>
    </citation>
    <scope>NUCLEOTIDE SEQUENCE [LARGE SCALE GENOMIC DNA]</scope>
</reference>
<dbReference type="InterPro" id="IPR001611">
    <property type="entry name" value="Leu-rich_rpt"/>
</dbReference>
<dbReference type="EMBL" id="CAMXCT020002631">
    <property type="protein sequence ID" value="CAL1152816.1"/>
    <property type="molecule type" value="Genomic_DNA"/>
</dbReference>
<dbReference type="EMBL" id="CAMXCT010002631">
    <property type="protein sequence ID" value="CAI3999441.1"/>
    <property type="molecule type" value="Genomic_DNA"/>
</dbReference>
<dbReference type="Pfam" id="PF00240">
    <property type="entry name" value="ubiquitin"/>
    <property type="match status" value="1"/>
</dbReference>
<dbReference type="InterPro" id="IPR050648">
    <property type="entry name" value="F-box_LRR-repeat"/>
</dbReference>
<dbReference type="InterPro" id="IPR032675">
    <property type="entry name" value="LRR_dom_sf"/>
</dbReference>
<dbReference type="InterPro" id="IPR029071">
    <property type="entry name" value="Ubiquitin-like_domsf"/>
</dbReference>
<evidence type="ECO:0000313" key="3">
    <source>
        <dbReference type="EMBL" id="CAL1152816.1"/>
    </source>
</evidence>
<dbReference type="CDD" id="cd17039">
    <property type="entry name" value="Ubl_ubiquitin_like"/>
    <property type="match status" value="1"/>
</dbReference>
<dbReference type="PANTHER" id="PTHR13382">
    <property type="entry name" value="MITOCHONDRIAL ATP SYNTHASE COUPLING FACTOR B"/>
    <property type="match status" value="1"/>
</dbReference>
<keyword evidence="4" id="KW-1185">Reference proteome</keyword>
<proteinExistence type="predicted"/>